<comment type="similarity">
    <text evidence="2">Belongs to the EIF-2B alpha/beta/delta subunits family. MtnA subfamily.</text>
</comment>
<keyword evidence="4" id="KW-1185">Reference proteome</keyword>
<evidence type="ECO:0000256" key="2">
    <source>
        <dbReference type="HAMAP-Rule" id="MF_01678"/>
    </source>
</evidence>
<comment type="caution">
    <text evidence="3">The sequence shown here is derived from an EMBL/GenBank/DDBJ whole genome shotgun (WGS) entry which is preliminary data.</text>
</comment>
<dbReference type="PANTHER" id="PTHR43475:SF1">
    <property type="entry name" value="METHYLTHIORIBOSE-1-PHOSPHATE ISOMERASE"/>
    <property type="match status" value="1"/>
</dbReference>
<dbReference type="InterPro" id="IPR005251">
    <property type="entry name" value="IF-M1Pi"/>
</dbReference>
<dbReference type="HAMAP" id="MF_01678">
    <property type="entry name" value="Salvage_MtnA"/>
    <property type="match status" value="1"/>
</dbReference>
<dbReference type="InterPro" id="IPR027363">
    <property type="entry name" value="M1Pi_N"/>
</dbReference>
<dbReference type="InterPro" id="IPR011559">
    <property type="entry name" value="Initiation_fac_2B_a/b/d"/>
</dbReference>
<evidence type="ECO:0000313" key="3">
    <source>
        <dbReference type="EMBL" id="MDT8901455.1"/>
    </source>
</evidence>
<protein>
    <recommendedName>
        <fullName evidence="2">Methylthioribose-1-phosphate isomerase</fullName>
        <shortName evidence="2">M1Pi</shortName>
        <shortName evidence="2">MTR-1-P isomerase</shortName>
        <ecNumber evidence="2">5.3.1.23</ecNumber>
    </recommendedName>
    <alternativeName>
        <fullName evidence="2">S-methyl-5-thioribose-1-phosphate isomerase</fullName>
    </alternativeName>
</protein>
<comment type="pathway">
    <text evidence="2">Amino-acid biosynthesis; L-methionine biosynthesis via salvage pathway; L-methionine from S-methyl-5-thio-alpha-D-ribose 1-phosphate: step 1/6.</text>
</comment>
<dbReference type="EMBL" id="JAUOZS010000001">
    <property type="protein sequence ID" value="MDT8901455.1"/>
    <property type="molecule type" value="Genomic_DNA"/>
</dbReference>
<proteinExistence type="inferred from homology"/>
<feature type="binding site" evidence="2">
    <location>
        <begin position="246"/>
        <end position="247"/>
    </location>
    <ligand>
        <name>substrate</name>
    </ligand>
</feature>
<evidence type="ECO:0000313" key="4">
    <source>
        <dbReference type="Proteomes" id="UP001254848"/>
    </source>
</evidence>
<sequence length="349" mass="37174">MVRSLAWQTDCLRLLNQTALPGSTEYIDCRDWRRVAEAIRRLEVRGAPAIGAAAAFGLVLGARELVGRPGDFRSALLKVAEELRSTRPTAVNLFWAIDRMLAAADRCSGDAEPAAVMSALEKEAVAIAREDEAVNRRISENGAALFPPGSAVLTHCNAGALATVAFGTALGVIGEAWRQGRISRVFADETRPLLQGARLTAWELHQAGIPVTLITDNMAGWVMQRGMVQAAIVGADRITANGDVANKIGTYSVAVLAREHGIPFYVAAPVSTFDFSLDSGADIPIEERGPAEVTSLGGVRTAPDGIEVFNPAFDVTPNRLVTAIITEHGVLRAPYREAIAALRDKKGGN</sequence>
<keyword evidence="1 2" id="KW-0413">Isomerase</keyword>
<dbReference type="EC" id="5.3.1.23" evidence="2"/>
<feature type="binding site" evidence="2">
    <location>
        <position position="87"/>
    </location>
    <ligand>
        <name>substrate</name>
    </ligand>
</feature>
<dbReference type="InterPro" id="IPR042529">
    <property type="entry name" value="IF_2B-like_C"/>
</dbReference>
<dbReference type="RefSeq" id="WP_413779966.1">
    <property type="nucleotide sequence ID" value="NZ_JAUOZS010000001.1"/>
</dbReference>
<keyword evidence="2" id="KW-0028">Amino-acid biosynthesis</keyword>
<feature type="binding site" evidence="2">
    <location>
        <begin position="45"/>
        <end position="47"/>
    </location>
    <ligand>
        <name>substrate</name>
    </ligand>
</feature>
<gene>
    <name evidence="2 3" type="primary">mtnA</name>
    <name evidence="3" type="ORF">Q4T40_09405</name>
</gene>
<dbReference type="GO" id="GO:0046523">
    <property type="term" value="F:S-methyl-5-thioribose-1-phosphate isomerase activity"/>
    <property type="evidence" value="ECO:0007669"/>
    <property type="project" value="UniProtKB-EC"/>
</dbReference>
<feature type="binding site" evidence="2">
    <location>
        <position position="195"/>
    </location>
    <ligand>
        <name>substrate</name>
    </ligand>
</feature>
<name>A0ABU3NXB0_9FIRM</name>
<comment type="function">
    <text evidence="2">Catalyzes the interconversion of methylthioribose-1-phosphate (MTR-1-P) into methylthioribulose-1-phosphate (MTRu-1-P).</text>
</comment>
<dbReference type="Pfam" id="PF01008">
    <property type="entry name" value="IF-2B"/>
    <property type="match status" value="1"/>
</dbReference>
<evidence type="ECO:0000256" key="1">
    <source>
        <dbReference type="ARBA" id="ARBA00023235"/>
    </source>
</evidence>
<dbReference type="PANTHER" id="PTHR43475">
    <property type="entry name" value="METHYLTHIORIBOSE-1-PHOSPHATE ISOMERASE"/>
    <property type="match status" value="1"/>
</dbReference>
<dbReference type="SUPFAM" id="SSF100950">
    <property type="entry name" value="NagB/RpiA/CoA transferase-like"/>
    <property type="match status" value="1"/>
</dbReference>
<dbReference type="NCBIfam" id="TIGR00524">
    <property type="entry name" value="eIF-2B_rel"/>
    <property type="match status" value="1"/>
</dbReference>
<dbReference type="NCBIfam" id="NF004326">
    <property type="entry name" value="PRK05720.1"/>
    <property type="match status" value="1"/>
</dbReference>
<organism evidence="3 4">
    <name type="scientific">Anaeroselena agilis</name>
    <dbReference type="NCBI Taxonomy" id="3063788"/>
    <lineage>
        <taxon>Bacteria</taxon>
        <taxon>Bacillati</taxon>
        <taxon>Bacillota</taxon>
        <taxon>Negativicutes</taxon>
        <taxon>Acetonemataceae</taxon>
        <taxon>Anaeroselena</taxon>
    </lineage>
</organism>
<dbReference type="Gene3D" id="3.40.50.10470">
    <property type="entry name" value="Translation initiation factor eif-2b, domain 2"/>
    <property type="match status" value="1"/>
</dbReference>
<feature type="site" description="Transition state stabilizer" evidence="2">
    <location>
        <position position="156"/>
    </location>
</feature>
<dbReference type="Proteomes" id="UP001254848">
    <property type="component" value="Unassembled WGS sequence"/>
</dbReference>
<dbReference type="InterPro" id="IPR000649">
    <property type="entry name" value="IF-2B-related"/>
</dbReference>
<reference evidence="3 4" key="1">
    <citation type="submission" date="2023-07" db="EMBL/GenBank/DDBJ databases">
        <title>The novel representative of Negativicutes class, Anaeroselena agilis gen. nov. sp. nov.</title>
        <authorList>
            <person name="Prokofeva M.I."/>
            <person name="Elcheninov A.G."/>
            <person name="Klyukina A."/>
            <person name="Kublanov I.V."/>
            <person name="Frolov E.N."/>
            <person name="Podosokorskaya O.A."/>
        </authorList>
    </citation>
    <scope>NUCLEOTIDE SEQUENCE [LARGE SCALE GENOMIC DNA]</scope>
    <source>
        <strain evidence="3 4">4137-cl</strain>
    </source>
</reference>
<keyword evidence="2" id="KW-0486">Methionine biosynthesis</keyword>
<feature type="active site" description="Proton donor" evidence="2">
    <location>
        <position position="236"/>
    </location>
</feature>
<accession>A0ABU3NXB0</accession>
<comment type="catalytic activity">
    <reaction evidence="2">
        <text>5-(methylsulfanyl)-alpha-D-ribose 1-phosphate = 5-(methylsulfanyl)-D-ribulose 1-phosphate</text>
        <dbReference type="Rhea" id="RHEA:19989"/>
        <dbReference type="ChEBI" id="CHEBI:58533"/>
        <dbReference type="ChEBI" id="CHEBI:58548"/>
        <dbReference type="EC" id="5.3.1.23"/>
    </reaction>
</comment>
<dbReference type="Gene3D" id="1.20.120.420">
    <property type="entry name" value="translation initiation factor eif-2b, domain 1"/>
    <property type="match status" value="1"/>
</dbReference>
<dbReference type="InterPro" id="IPR037171">
    <property type="entry name" value="NagB/RpiA_transferase-like"/>
</dbReference>
<dbReference type="NCBIfam" id="TIGR00512">
    <property type="entry name" value="salvage_mtnA"/>
    <property type="match status" value="1"/>
</dbReference>